<evidence type="ECO:0000313" key="4">
    <source>
        <dbReference type="Proteomes" id="UP000008044"/>
    </source>
</evidence>
<keyword evidence="1" id="KW-0812">Transmembrane</keyword>
<dbReference type="eggNOG" id="COG0438">
    <property type="taxonomic scope" value="Bacteria"/>
</dbReference>
<feature type="transmembrane region" description="Helical" evidence="1">
    <location>
        <begin position="85"/>
        <end position="104"/>
    </location>
</feature>
<dbReference type="GO" id="GO:0016757">
    <property type="term" value="F:glycosyltransferase activity"/>
    <property type="evidence" value="ECO:0007669"/>
    <property type="project" value="InterPro"/>
</dbReference>
<dbReference type="Gene3D" id="3.40.50.2000">
    <property type="entry name" value="Glycogen Phosphorylase B"/>
    <property type="match status" value="2"/>
</dbReference>
<dbReference type="HOGENOM" id="CLU_009583_0_0_6"/>
<organism evidence="3 4">
    <name type="scientific">Pectobacterium parmentieri</name>
    <dbReference type="NCBI Taxonomy" id="1905730"/>
    <lineage>
        <taxon>Bacteria</taxon>
        <taxon>Pseudomonadati</taxon>
        <taxon>Pseudomonadota</taxon>
        <taxon>Gammaproteobacteria</taxon>
        <taxon>Enterobacterales</taxon>
        <taxon>Pectobacteriaceae</taxon>
        <taxon>Pectobacterium</taxon>
    </lineage>
</organism>
<dbReference type="PATRIC" id="fig|1166016.3.peg.3062"/>
<keyword evidence="1" id="KW-0472">Membrane</keyword>
<evidence type="ECO:0000313" key="3">
    <source>
        <dbReference type="EMBL" id="AFI91095.1"/>
    </source>
</evidence>
<evidence type="ECO:0000256" key="1">
    <source>
        <dbReference type="SAM" id="Phobius"/>
    </source>
</evidence>
<dbReference type="Pfam" id="PF00534">
    <property type="entry name" value="Glycos_transf_1"/>
    <property type="match status" value="1"/>
</dbReference>
<dbReference type="EMBL" id="CP003415">
    <property type="protein sequence ID" value="AFI91095.1"/>
    <property type="molecule type" value="Genomic_DNA"/>
</dbReference>
<dbReference type="RefSeq" id="WP_014700629.1">
    <property type="nucleotide sequence ID" value="NC_017845.1"/>
</dbReference>
<gene>
    <name evidence="3" type="ordered locus">W5S_3012</name>
</gene>
<dbReference type="KEGG" id="pec:W5S_3012"/>
<dbReference type="PANTHER" id="PTHR12526">
    <property type="entry name" value="GLYCOSYLTRANSFERASE"/>
    <property type="match status" value="1"/>
</dbReference>
<feature type="transmembrane region" description="Helical" evidence="1">
    <location>
        <begin position="64"/>
        <end position="79"/>
    </location>
</feature>
<dbReference type="CDD" id="cd03811">
    <property type="entry name" value="GT4_GT28_WabH-like"/>
    <property type="match status" value="1"/>
</dbReference>
<dbReference type="GO" id="GO:1901135">
    <property type="term" value="P:carbohydrate derivative metabolic process"/>
    <property type="evidence" value="ECO:0007669"/>
    <property type="project" value="UniProtKB-ARBA"/>
</dbReference>
<sequence length="356" mass="41059">MSKISIICPYLSGKGGTETVLSLISSHNKKRLNIEYVLPYKGYDKEWLSNAIYVDNNRKSKLKLLNKVYAVFFLASYVIKSKSSLYISLSTQFIFLLYIFRFLFRKNYKIISWIHFSLHHEKTVKPNKLFMADYHLAISSGIKKQLIDMGMKEDNIYLIYNPISPQKINNEEIKKTNGNKRFIYVGRITYEGQKNLKELITAFSYVRGNWRLSIVGSGSENDIDKCKFLINKYGLGENIQWFGWLKHPWDEVKDIDALVMSSTYEGFGMVLGEAISRGIYCLAADCPVGPDDIIVEGVNGNLYKTGDVNKLSSIIQNFIDVDDIKDREKIASTIKKFYIENYFRAFQDAILKIKGY</sequence>
<keyword evidence="1" id="KW-1133">Transmembrane helix</keyword>
<dbReference type="InterPro" id="IPR001296">
    <property type="entry name" value="Glyco_trans_1"/>
</dbReference>
<accession>A0A0H3I896</accession>
<name>A0A0H3I896_PECPM</name>
<dbReference type="PANTHER" id="PTHR12526:SF630">
    <property type="entry name" value="GLYCOSYLTRANSFERASE"/>
    <property type="match status" value="1"/>
</dbReference>
<dbReference type="OMA" id="LFSWPHF"/>
<dbReference type="AlphaFoldDB" id="A0A0H3I896"/>
<feature type="domain" description="Glycosyl transferase family 1" evidence="2">
    <location>
        <begin position="169"/>
        <end position="336"/>
    </location>
</feature>
<dbReference type="STRING" id="1905730.W5S_3012"/>
<dbReference type="SUPFAM" id="SSF53756">
    <property type="entry name" value="UDP-Glycosyltransferase/glycogen phosphorylase"/>
    <property type="match status" value="1"/>
</dbReference>
<reference evidence="3 4" key="1">
    <citation type="journal article" date="2012" name="J. Bacteriol.">
        <title>Genome sequence of Pectobacterium sp. strain SCC3193.</title>
        <authorList>
            <person name="Koskinen J.P."/>
            <person name="Laine P."/>
            <person name="Niemi O."/>
            <person name="Nykyri J."/>
            <person name="Harjunpaa H."/>
            <person name="Auvinen P."/>
            <person name="Paulin L."/>
            <person name="Pirhonen M."/>
            <person name="Palva T."/>
            <person name="Holm L."/>
        </authorList>
    </citation>
    <scope>NUCLEOTIDE SEQUENCE [LARGE SCALE GENOMIC DNA]</scope>
    <source>
        <strain evidence="3 4">SCC3193</strain>
    </source>
</reference>
<dbReference type="Proteomes" id="UP000008044">
    <property type="component" value="Chromosome"/>
</dbReference>
<protein>
    <submittedName>
        <fullName evidence="3">Lipopolysaccharide 1,6-galactosyltransferase</fullName>
    </submittedName>
</protein>
<evidence type="ECO:0000259" key="2">
    <source>
        <dbReference type="Pfam" id="PF00534"/>
    </source>
</evidence>
<proteinExistence type="predicted"/>